<dbReference type="InterPro" id="IPR002686">
    <property type="entry name" value="Transposase_17"/>
</dbReference>
<dbReference type="InterPro" id="IPR036515">
    <property type="entry name" value="Transposase_17_sf"/>
</dbReference>
<dbReference type="SMART" id="SM01321">
    <property type="entry name" value="Y1_Tnp"/>
    <property type="match status" value="1"/>
</dbReference>
<evidence type="ECO:0000313" key="2">
    <source>
        <dbReference type="EMBL" id="OGF99287.1"/>
    </source>
</evidence>
<gene>
    <name evidence="2" type="ORF">A2Z86_10280</name>
</gene>
<dbReference type="GO" id="GO:0043565">
    <property type="term" value="F:sequence-specific DNA binding"/>
    <property type="evidence" value="ECO:0007669"/>
    <property type="project" value="TreeGrafter"/>
</dbReference>
<dbReference type="GO" id="GO:0006313">
    <property type="term" value="P:DNA transposition"/>
    <property type="evidence" value="ECO:0007669"/>
    <property type="project" value="InterPro"/>
</dbReference>
<dbReference type="PANTHER" id="PTHR36966">
    <property type="entry name" value="REP-ASSOCIATED TYROSINE TRANSPOSASE"/>
    <property type="match status" value="1"/>
</dbReference>
<dbReference type="Proteomes" id="UP000176992">
    <property type="component" value="Unassembled WGS sequence"/>
</dbReference>
<name>A0A1F5YGH3_9BACT</name>
<reference evidence="2 3" key="1">
    <citation type="journal article" date="2016" name="Nat. Commun.">
        <title>Thousands of microbial genomes shed light on interconnected biogeochemical processes in an aquifer system.</title>
        <authorList>
            <person name="Anantharaman K."/>
            <person name="Brown C.T."/>
            <person name="Hug L.A."/>
            <person name="Sharon I."/>
            <person name="Castelle C.J."/>
            <person name="Probst A.J."/>
            <person name="Thomas B.C."/>
            <person name="Singh A."/>
            <person name="Wilkins M.J."/>
            <person name="Karaoz U."/>
            <person name="Brodie E.L."/>
            <person name="Williams K.H."/>
            <person name="Hubbard S.S."/>
            <person name="Banfield J.F."/>
        </authorList>
    </citation>
    <scope>NUCLEOTIDE SEQUENCE [LARGE SCALE GENOMIC DNA]</scope>
</reference>
<comment type="caution">
    <text evidence="2">The sequence shown here is derived from an EMBL/GenBank/DDBJ whole genome shotgun (WGS) entry which is preliminary data.</text>
</comment>
<dbReference type="PANTHER" id="PTHR36966:SF1">
    <property type="entry name" value="REP-ASSOCIATED TYROSINE TRANSPOSASE"/>
    <property type="match status" value="1"/>
</dbReference>
<dbReference type="InterPro" id="IPR052715">
    <property type="entry name" value="RAYT_transposase"/>
</dbReference>
<accession>A0A1F5YGH3</accession>
<dbReference type="SUPFAM" id="SSF143422">
    <property type="entry name" value="Transposase IS200-like"/>
    <property type="match status" value="1"/>
</dbReference>
<organism evidence="2 3">
    <name type="scientific">Candidatus Glassbacteria bacterium GWA2_58_10</name>
    <dbReference type="NCBI Taxonomy" id="1817865"/>
    <lineage>
        <taxon>Bacteria</taxon>
        <taxon>Candidatus Glassiibacteriota</taxon>
    </lineage>
</organism>
<evidence type="ECO:0000259" key="1">
    <source>
        <dbReference type="SMART" id="SM01321"/>
    </source>
</evidence>
<dbReference type="EMBL" id="MFIV01000031">
    <property type="protein sequence ID" value="OGF99287.1"/>
    <property type="molecule type" value="Genomic_DNA"/>
</dbReference>
<dbReference type="AlphaFoldDB" id="A0A1F5YGH3"/>
<protein>
    <recommendedName>
        <fullName evidence="1">Transposase IS200-like domain-containing protein</fullName>
    </recommendedName>
</protein>
<proteinExistence type="predicted"/>
<sequence length="175" mass="20245">MIESYKDLRHRRSLRLPDYDYTAPGAYFVTVCTSMSGNNLGIILAGGQLKINLYGKIVREEWLRAAELRKNVELDEFVVMPDHLHGIIILNQAGTVPRAPTPESFSKPTSASLPTIIRYFKAAVTRRIRLTGAKLDHKFWQRGYYEHIIRKTEDINLLREYIIYNPLRRSLSEKP</sequence>
<dbReference type="Gene3D" id="3.30.70.1290">
    <property type="entry name" value="Transposase IS200-like"/>
    <property type="match status" value="1"/>
</dbReference>
<dbReference type="GO" id="GO:0004803">
    <property type="term" value="F:transposase activity"/>
    <property type="evidence" value="ECO:0007669"/>
    <property type="project" value="InterPro"/>
</dbReference>
<evidence type="ECO:0000313" key="3">
    <source>
        <dbReference type="Proteomes" id="UP000176992"/>
    </source>
</evidence>
<feature type="domain" description="Transposase IS200-like" evidence="1">
    <location>
        <begin position="23"/>
        <end position="165"/>
    </location>
</feature>